<evidence type="ECO:0000256" key="3">
    <source>
        <dbReference type="ARBA" id="ARBA00023163"/>
    </source>
</evidence>
<dbReference type="AlphaFoldDB" id="A0A848KWF7"/>
<name>A0A848KWF7_9ACTN</name>
<evidence type="ECO:0000313" key="6">
    <source>
        <dbReference type="EMBL" id="NMO03174.1"/>
    </source>
</evidence>
<dbReference type="PANTHER" id="PTHR30055:SF234">
    <property type="entry name" value="HTH-TYPE TRANSCRIPTIONAL REGULATOR BETI"/>
    <property type="match status" value="1"/>
</dbReference>
<protein>
    <submittedName>
        <fullName evidence="6">TetR/AcrR family transcriptional regulator</fullName>
    </submittedName>
</protein>
<dbReference type="SUPFAM" id="SSF46689">
    <property type="entry name" value="Homeodomain-like"/>
    <property type="match status" value="1"/>
</dbReference>
<dbReference type="GO" id="GO:0000976">
    <property type="term" value="F:transcription cis-regulatory region binding"/>
    <property type="evidence" value="ECO:0007669"/>
    <property type="project" value="TreeGrafter"/>
</dbReference>
<sequence>MAHIPAVERRRQIIEVAARVIAREGVAKATTRRIGAEAKANIGTLHYTFGTKDELLDATYEYCWDMAREIVDAAVEAGAGPGGTAREFLSRYAELAIADPDLIAAQYQLLCWGITQQARKEQSGELMGQLDDLVIEALDRSDWAHGLPISHHRLGRIIVSLIDGILLRFIVTHSADECRADVATATELLETLLSAPAPSK</sequence>
<evidence type="ECO:0000313" key="7">
    <source>
        <dbReference type="Proteomes" id="UP000550729"/>
    </source>
</evidence>
<dbReference type="InterPro" id="IPR050109">
    <property type="entry name" value="HTH-type_TetR-like_transc_reg"/>
</dbReference>
<feature type="domain" description="HTH tetR-type" evidence="5">
    <location>
        <begin position="7"/>
        <end position="67"/>
    </location>
</feature>
<gene>
    <name evidence="6" type="ORF">HH308_18330</name>
</gene>
<dbReference type="Proteomes" id="UP000550729">
    <property type="component" value="Unassembled WGS sequence"/>
</dbReference>
<evidence type="ECO:0000259" key="5">
    <source>
        <dbReference type="PROSITE" id="PS50977"/>
    </source>
</evidence>
<dbReference type="Pfam" id="PF00440">
    <property type="entry name" value="TetR_N"/>
    <property type="match status" value="1"/>
</dbReference>
<dbReference type="PANTHER" id="PTHR30055">
    <property type="entry name" value="HTH-TYPE TRANSCRIPTIONAL REGULATOR RUTR"/>
    <property type="match status" value="1"/>
</dbReference>
<reference evidence="6 7" key="1">
    <citation type="submission" date="2020-04" db="EMBL/GenBank/DDBJ databases">
        <title>Gordonia sp. nov. TBRC 11910.</title>
        <authorList>
            <person name="Suriyachadkun C."/>
        </authorList>
    </citation>
    <scope>NUCLEOTIDE SEQUENCE [LARGE SCALE GENOMIC DNA]</scope>
    <source>
        <strain evidence="6 7">TBRC 11910</strain>
    </source>
</reference>
<dbReference type="PROSITE" id="PS50977">
    <property type="entry name" value="HTH_TETR_2"/>
    <property type="match status" value="1"/>
</dbReference>
<keyword evidence="1" id="KW-0805">Transcription regulation</keyword>
<keyword evidence="3" id="KW-0804">Transcription</keyword>
<dbReference type="GO" id="GO:0003700">
    <property type="term" value="F:DNA-binding transcription factor activity"/>
    <property type="evidence" value="ECO:0007669"/>
    <property type="project" value="TreeGrafter"/>
</dbReference>
<dbReference type="EMBL" id="JABBNB010000020">
    <property type="protein sequence ID" value="NMO03174.1"/>
    <property type="molecule type" value="Genomic_DNA"/>
</dbReference>
<organism evidence="6 7">
    <name type="scientific">Gordonia asplenii</name>
    <dbReference type="NCBI Taxonomy" id="2725283"/>
    <lineage>
        <taxon>Bacteria</taxon>
        <taxon>Bacillati</taxon>
        <taxon>Actinomycetota</taxon>
        <taxon>Actinomycetes</taxon>
        <taxon>Mycobacteriales</taxon>
        <taxon>Gordoniaceae</taxon>
        <taxon>Gordonia</taxon>
    </lineage>
</organism>
<proteinExistence type="predicted"/>
<dbReference type="InterPro" id="IPR009057">
    <property type="entry name" value="Homeodomain-like_sf"/>
</dbReference>
<keyword evidence="2 4" id="KW-0238">DNA-binding</keyword>
<keyword evidence="7" id="KW-1185">Reference proteome</keyword>
<evidence type="ECO:0000256" key="4">
    <source>
        <dbReference type="PROSITE-ProRule" id="PRU00335"/>
    </source>
</evidence>
<dbReference type="InterPro" id="IPR001647">
    <property type="entry name" value="HTH_TetR"/>
</dbReference>
<dbReference type="Gene3D" id="1.10.357.10">
    <property type="entry name" value="Tetracycline Repressor, domain 2"/>
    <property type="match status" value="1"/>
</dbReference>
<comment type="caution">
    <text evidence="6">The sequence shown here is derived from an EMBL/GenBank/DDBJ whole genome shotgun (WGS) entry which is preliminary data.</text>
</comment>
<dbReference type="RefSeq" id="WP_170195669.1">
    <property type="nucleotide sequence ID" value="NZ_JABBNB010000020.1"/>
</dbReference>
<feature type="DNA-binding region" description="H-T-H motif" evidence="4">
    <location>
        <begin position="30"/>
        <end position="49"/>
    </location>
</feature>
<evidence type="ECO:0000256" key="1">
    <source>
        <dbReference type="ARBA" id="ARBA00023015"/>
    </source>
</evidence>
<accession>A0A848KWF7</accession>
<evidence type="ECO:0000256" key="2">
    <source>
        <dbReference type="ARBA" id="ARBA00023125"/>
    </source>
</evidence>